<evidence type="ECO:0000256" key="2">
    <source>
        <dbReference type="ARBA" id="ARBA00007530"/>
    </source>
</evidence>
<evidence type="ECO:0000259" key="13">
    <source>
        <dbReference type="PROSITE" id="PS50181"/>
    </source>
</evidence>
<dbReference type="SMART" id="SM00256">
    <property type="entry name" value="FBOX"/>
    <property type="match status" value="1"/>
</dbReference>
<dbReference type="Pfam" id="PF12937">
    <property type="entry name" value="F-box-like"/>
    <property type="match status" value="1"/>
</dbReference>
<dbReference type="PROSITE" id="PS00678">
    <property type="entry name" value="WD_REPEATS_1"/>
    <property type="match status" value="3"/>
</dbReference>
<evidence type="ECO:0000256" key="8">
    <source>
        <dbReference type="ARBA" id="ARBA00023242"/>
    </source>
</evidence>
<feature type="region of interest" description="Disordered" evidence="12">
    <location>
        <begin position="710"/>
        <end position="733"/>
    </location>
</feature>
<evidence type="ECO:0000313" key="14">
    <source>
        <dbReference type="EMBL" id="CAG8493851.1"/>
    </source>
</evidence>
<reference evidence="14" key="1">
    <citation type="submission" date="2021-06" db="EMBL/GenBank/DDBJ databases">
        <authorList>
            <person name="Kallberg Y."/>
            <person name="Tangrot J."/>
            <person name="Rosling A."/>
        </authorList>
    </citation>
    <scope>NUCLEOTIDE SEQUENCE</scope>
    <source>
        <strain evidence="14">UK204</strain>
    </source>
</reference>
<feature type="repeat" description="WD" evidence="11">
    <location>
        <begin position="318"/>
        <end position="359"/>
    </location>
</feature>
<keyword evidence="15" id="KW-1185">Reference proteome</keyword>
<dbReference type="CDD" id="cd00200">
    <property type="entry name" value="WD40"/>
    <property type="match status" value="1"/>
</dbReference>
<feature type="region of interest" description="Disordered" evidence="12">
    <location>
        <begin position="592"/>
        <end position="660"/>
    </location>
</feature>
<dbReference type="PROSITE" id="PS50294">
    <property type="entry name" value="WD_REPEATS_REGION"/>
    <property type="match status" value="4"/>
</dbReference>
<evidence type="ECO:0000256" key="6">
    <source>
        <dbReference type="ARBA" id="ARBA00023015"/>
    </source>
</evidence>
<proteinExistence type="inferred from homology"/>
<dbReference type="InterPro" id="IPR019775">
    <property type="entry name" value="WD40_repeat_CS"/>
</dbReference>
<feature type="repeat" description="WD" evidence="11">
    <location>
        <begin position="546"/>
        <end position="585"/>
    </location>
</feature>
<dbReference type="SUPFAM" id="SSF50978">
    <property type="entry name" value="WD40 repeat-like"/>
    <property type="match status" value="1"/>
</dbReference>
<evidence type="ECO:0000256" key="1">
    <source>
        <dbReference type="ARBA" id="ARBA00004123"/>
    </source>
</evidence>
<dbReference type="CDD" id="cd22147">
    <property type="entry name" value="F-box_SpPof1-like"/>
    <property type="match status" value="1"/>
</dbReference>
<evidence type="ECO:0000256" key="11">
    <source>
        <dbReference type="PROSITE-ProRule" id="PRU00221"/>
    </source>
</evidence>
<dbReference type="Gene3D" id="1.10.20.10">
    <property type="entry name" value="Histone, subunit A"/>
    <property type="match status" value="1"/>
</dbReference>
<organism evidence="14 15">
    <name type="scientific">Funneliformis caledonium</name>
    <dbReference type="NCBI Taxonomy" id="1117310"/>
    <lineage>
        <taxon>Eukaryota</taxon>
        <taxon>Fungi</taxon>
        <taxon>Fungi incertae sedis</taxon>
        <taxon>Mucoromycota</taxon>
        <taxon>Glomeromycotina</taxon>
        <taxon>Glomeromycetes</taxon>
        <taxon>Glomerales</taxon>
        <taxon>Glomeraceae</taxon>
        <taxon>Funneliformis</taxon>
    </lineage>
</organism>
<dbReference type="OrthoDB" id="5580488at2759"/>
<dbReference type="Pfam" id="PF00400">
    <property type="entry name" value="WD40"/>
    <property type="match status" value="5"/>
</dbReference>
<dbReference type="InterPro" id="IPR015943">
    <property type="entry name" value="WD40/YVTN_repeat-like_dom_sf"/>
</dbReference>
<evidence type="ECO:0000256" key="9">
    <source>
        <dbReference type="ARBA" id="ARBA00075089"/>
    </source>
</evidence>
<feature type="region of interest" description="Disordered" evidence="12">
    <location>
        <begin position="838"/>
        <end position="913"/>
    </location>
</feature>
<dbReference type="PANTHER" id="PTHR19872:SF9">
    <property type="entry name" value="UBIQUITIN-BINDING SDF UBIQUITIN LIGASE COMPLEX SUBUNIT"/>
    <property type="match status" value="1"/>
</dbReference>
<dbReference type="InterPro" id="IPR001810">
    <property type="entry name" value="F-box_dom"/>
</dbReference>
<keyword evidence="6" id="KW-0805">Transcription regulation</keyword>
<dbReference type="FunFam" id="1.10.20.10:FF:000011">
    <property type="entry name" value="Transcription initiation factor TFIID subunit 12"/>
    <property type="match status" value="1"/>
</dbReference>
<dbReference type="Gene3D" id="1.20.1280.50">
    <property type="match status" value="1"/>
</dbReference>
<evidence type="ECO:0000256" key="12">
    <source>
        <dbReference type="SAM" id="MobiDB-lite"/>
    </source>
</evidence>
<feature type="compositionally biased region" description="Low complexity" evidence="12">
    <location>
        <begin position="593"/>
        <end position="612"/>
    </location>
</feature>
<feature type="repeat" description="WD" evidence="11">
    <location>
        <begin position="438"/>
        <end position="478"/>
    </location>
</feature>
<dbReference type="SUPFAM" id="SSF47113">
    <property type="entry name" value="Histone-fold"/>
    <property type="match status" value="1"/>
</dbReference>
<feature type="compositionally biased region" description="Low complexity" evidence="12">
    <location>
        <begin position="894"/>
        <end position="908"/>
    </location>
</feature>
<comment type="caution">
    <text evidence="14">The sequence shown here is derived from an EMBL/GenBank/DDBJ whole genome shotgun (WGS) entry which is preliminary data.</text>
</comment>
<feature type="compositionally biased region" description="Polar residues" evidence="12">
    <location>
        <begin position="1"/>
        <end position="11"/>
    </location>
</feature>
<dbReference type="Pfam" id="PF03847">
    <property type="entry name" value="TFIID_20kDa"/>
    <property type="match status" value="1"/>
</dbReference>
<evidence type="ECO:0000256" key="4">
    <source>
        <dbReference type="ARBA" id="ARBA00022737"/>
    </source>
</evidence>
<dbReference type="InterPro" id="IPR001680">
    <property type="entry name" value="WD40_rpt"/>
</dbReference>
<keyword evidence="5" id="KW-0833">Ubl conjugation pathway</keyword>
<feature type="compositionally biased region" description="Polar residues" evidence="12">
    <location>
        <begin position="848"/>
        <end position="893"/>
    </location>
</feature>
<dbReference type="FunFam" id="1.20.1280.50:FF:000016">
    <property type="entry name" value="E3 ubiquitin ligase complex SCF subunit sconB"/>
    <property type="match status" value="1"/>
</dbReference>
<dbReference type="PROSITE" id="PS50082">
    <property type="entry name" value="WD_REPEATS_2"/>
    <property type="match status" value="6"/>
</dbReference>
<dbReference type="CDD" id="cd07981">
    <property type="entry name" value="HFD_TAF12"/>
    <property type="match status" value="1"/>
</dbReference>
<dbReference type="PROSITE" id="PS50181">
    <property type="entry name" value="FBOX"/>
    <property type="match status" value="1"/>
</dbReference>
<keyword evidence="8" id="KW-0539">Nucleus</keyword>
<dbReference type="Gene3D" id="2.130.10.10">
    <property type="entry name" value="YVTN repeat-like/Quinoprotein amine dehydrogenase"/>
    <property type="match status" value="3"/>
</dbReference>
<dbReference type="SMART" id="SM00320">
    <property type="entry name" value="WD40"/>
    <property type="match status" value="6"/>
</dbReference>
<keyword evidence="4" id="KW-0677">Repeat</keyword>
<feature type="region of interest" description="Disordered" evidence="12">
    <location>
        <begin position="1"/>
        <end position="37"/>
    </location>
</feature>
<comment type="subcellular location">
    <subcellularLocation>
        <location evidence="1">Nucleus</location>
    </subcellularLocation>
</comment>
<dbReference type="InterPro" id="IPR003228">
    <property type="entry name" value="TFIID_TAF12_dom"/>
</dbReference>
<dbReference type="InterPro" id="IPR036322">
    <property type="entry name" value="WD40_repeat_dom_sf"/>
</dbReference>
<feature type="domain" description="F-box" evidence="13">
    <location>
        <begin position="143"/>
        <end position="189"/>
    </location>
</feature>
<keyword evidence="3 11" id="KW-0853">WD repeat</keyword>
<comment type="similarity">
    <text evidence="2">Belongs to the TAF12 family.</text>
</comment>
<evidence type="ECO:0000256" key="7">
    <source>
        <dbReference type="ARBA" id="ARBA00023163"/>
    </source>
</evidence>
<evidence type="ECO:0000256" key="5">
    <source>
        <dbReference type="ARBA" id="ARBA00022786"/>
    </source>
</evidence>
<evidence type="ECO:0000313" key="15">
    <source>
        <dbReference type="Proteomes" id="UP000789570"/>
    </source>
</evidence>
<accession>A0A9N8WT18</accession>
<protein>
    <recommendedName>
        <fullName evidence="9">TBP-associated factor 12</fullName>
    </recommendedName>
    <alternativeName>
        <fullName evidence="10">Transcription initiation factor TFIID subunit 12</fullName>
    </alternativeName>
</protein>
<dbReference type="InterPro" id="IPR020472">
    <property type="entry name" value="WD40_PAC1"/>
</dbReference>
<dbReference type="EMBL" id="CAJVPQ010000579">
    <property type="protein sequence ID" value="CAG8493851.1"/>
    <property type="molecule type" value="Genomic_DNA"/>
</dbReference>
<feature type="repeat" description="WD" evidence="11">
    <location>
        <begin position="360"/>
        <end position="399"/>
    </location>
</feature>
<name>A0A9N8WT18_9GLOM</name>
<dbReference type="GO" id="GO:0006352">
    <property type="term" value="P:DNA-templated transcription initiation"/>
    <property type="evidence" value="ECO:0007669"/>
    <property type="project" value="InterPro"/>
</dbReference>
<dbReference type="SUPFAM" id="SSF81383">
    <property type="entry name" value="F-box domain"/>
    <property type="match status" value="1"/>
</dbReference>
<dbReference type="PRINTS" id="PR00320">
    <property type="entry name" value="GPROTEINBRPT"/>
</dbReference>
<gene>
    <name evidence="14" type="ORF">FCALED_LOCUS3354</name>
</gene>
<dbReference type="GO" id="GO:0005669">
    <property type="term" value="C:transcription factor TFIID complex"/>
    <property type="evidence" value="ECO:0007669"/>
    <property type="project" value="InterPro"/>
</dbReference>
<feature type="repeat" description="WD" evidence="11">
    <location>
        <begin position="399"/>
        <end position="432"/>
    </location>
</feature>
<dbReference type="AlphaFoldDB" id="A0A9N8WT18"/>
<keyword evidence="7" id="KW-0804">Transcription</keyword>
<dbReference type="InterPro" id="IPR051075">
    <property type="entry name" value="SCF_subunit_WD-repeat"/>
</dbReference>
<dbReference type="Proteomes" id="UP000789570">
    <property type="component" value="Unassembled WGS sequence"/>
</dbReference>
<dbReference type="PANTHER" id="PTHR19872">
    <property type="entry name" value="UBIQUITIN LIGASE SPECIFICITY FACTOR/HREP PROTEIN"/>
    <property type="match status" value="1"/>
</dbReference>
<sequence length="1137" mass="127125">MQDNSQETIPVQNFADLQIEDSLDNKPESRGTGRLLSISNNPIDNSLIDNTDFDNHIQPEHYCYRHRPDLMRERMAEELTLNDLQKQIEKLSQSERETVTHIWSLFSAAPPQNRCLILQGILIQCCLPQLSFLSDNLKDLIRIDFIAALPRELSFKILSYLDAISLCYAAQVSRSWKYIADDNVVWHKLCEQHIDRKCYKCGWGLPLLEQKRRCRNNKRPVSNNTLTSYSTVATCSTAIDIQRQSMRHLQTSSPSSSSIPSYMREIKRARISNDRSSALYPDISKPEPRQTRPWKDVYRERLLVERNWRKGRYNVRVLKGHTDGILCLQFDDVNNRLISGSLDNTVCVWNLETGEIIRVMKEHTRCVRALQFDDTKLITGSMDGTVKIWNYYTGQCLRTFPHTSGIVSLHFDDRFLASGSTDHIIKVWNFASCECFVFKGHTDCVNRVVIYKQSQLLSCSDDLTIRIWDLKTKSCTRVFDQNTHVASIQCIQPALRCNATPFNELLGEKKQRKDSDKVDEPVIVSGSLDSTIKMWSLETGQCMRTLFGHVEGVWSLAVDKLRVVSGAHDKTVKIWDQDSGECMHTLFGHTGAQQQTIQPSPQQQHRSQSVQQANTDAIGAGRGGTSIRGGTKKKGTNTARKPSTGGGRAKLPSLEKSNPDVLPQALNKMATDFFSQAQQLGLNTEAGSAMYKKYEDAMRAIRQHQVNNNQSTSYGISASPDQPSTSMSSPHSIPQYQSIHTPQQLINEINIVQEALSQPNIVPSVKQDYENRHHFLRAIASVRFPVQPGASGLGAVPHMPPQSPRGLMGPQVARSPMQVNAPLPRATMNTLGQNRAVGSPAGNDFNRIPTTTQQIPSSSPILQPTNMTSSQSQDGSMMSTNMQHQLGQMSSSLQQVPQSPITQSQSPQVMVLPQSPRTQQLHLQQLHPLSPRQQHSSQPLQSVTNEDLMEIDSDTRSSTLAQKTAETPAINTGVLQSSPNKIHPGHNGKTLASIYGSNAIYPETSTSNVVDVDMEDAGAQHLLPKRKVQQLVDQIDPKERLEPEVEEILLEIADEFISSVASFACLLAKHRKSETLEVKDLQLHLERNWNIRIPGFASDEIRSVRKPVVSVGHQQKIAAVMQAKANKAMTAATGPSN</sequence>
<dbReference type="InterPro" id="IPR009072">
    <property type="entry name" value="Histone-fold"/>
</dbReference>
<evidence type="ECO:0000256" key="10">
    <source>
        <dbReference type="ARBA" id="ARBA00093657"/>
    </source>
</evidence>
<dbReference type="InterPro" id="IPR036047">
    <property type="entry name" value="F-box-like_dom_sf"/>
</dbReference>
<feature type="repeat" description="WD" evidence="11">
    <location>
        <begin position="519"/>
        <end position="545"/>
    </location>
</feature>
<evidence type="ECO:0000256" key="3">
    <source>
        <dbReference type="ARBA" id="ARBA00022574"/>
    </source>
</evidence>
<dbReference type="GO" id="GO:0046982">
    <property type="term" value="F:protein heterodimerization activity"/>
    <property type="evidence" value="ECO:0007669"/>
    <property type="project" value="InterPro"/>
</dbReference>